<evidence type="ECO:0000256" key="7">
    <source>
        <dbReference type="RuleBase" id="RU362042"/>
    </source>
</evidence>
<evidence type="ECO:0000256" key="3">
    <source>
        <dbReference type="ARBA" id="ARBA00009370"/>
    </source>
</evidence>
<keyword evidence="5 7" id="KW-0378">Hydrolase</keyword>
<reference evidence="10 11" key="1">
    <citation type="journal article" date="2017" name="BMC Genomics">
        <title>Comparative genomic and phylogenomic analyses of the Bifidobacteriaceae family.</title>
        <authorList>
            <person name="Lugli G.A."/>
            <person name="Milani C."/>
            <person name="Turroni F."/>
            <person name="Duranti S."/>
            <person name="Mancabelli L."/>
            <person name="Mangifesta M."/>
            <person name="Ferrario C."/>
            <person name="Modesto M."/>
            <person name="Mattarelli P."/>
            <person name="Jiri K."/>
            <person name="van Sinderen D."/>
            <person name="Ventura M."/>
        </authorList>
    </citation>
    <scope>NUCLEOTIDE SEQUENCE [LARGE SCALE GENOMIC DNA]</scope>
    <source>
        <strain evidence="10 11">DSM 28807</strain>
    </source>
</reference>
<keyword evidence="7" id="KW-0645">Protease</keyword>
<proteinExistence type="inferred from homology"/>
<name>A0A261FP49_9BIFI</name>
<evidence type="ECO:0000256" key="6">
    <source>
        <dbReference type="PIRSR" id="PIRSR600223-1"/>
    </source>
</evidence>
<organism evidence="10 11">
    <name type="scientific">Bifidobacterium lemurum</name>
    <dbReference type="NCBI Taxonomy" id="1603886"/>
    <lineage>
        <taxon>Bacteria</taxon>
        <taxon>Bacillati</taxon>
        <taxon>Actinomycetota</taxon>
        <taxon>Actinomycetes</taxon>
        <taxon>Bifidobacteriales</taxon>
        <taxon>Bifidobacteriaceae</taxon>
        <taxon>Bifidobacterium</taxon>
    </lineage>
</organism>
<dbReference type="InterPro" id="IPR019758">
    <property type="entry name" value="Pept_S26A_signal_pept_1_CS"/>
</dbReference>
<dbReference type="GO" id="GO:0006465">
    <property type="term" value="P:signal peptide processing"/>
    <property type="evidence" value="ECO:0007669"/>
    <property type="project" value="InterPro"/>
</dbReference>
<evidence type="ECO:0000259" key="9">
    <source>
        <dbReference type="Pfam" id="PF10502"/>
    </source>
</evidence>
<protein>
    <recommendedName>
        <fullName evidence="4 7">Signal peptidase I</fullName>
        <ecNumber evidence="4 7">3.4.21.89</ecNumber>
    </recommendedName>
</protein>
<evidence type="ECO:0000256" key="1">
    <source>
        <dbReference type="ARBA" id="ARBA00000677"/>
    </source>
</evidence>
<comment type="similarity">
    <text evidence="3 7">Belongs to the peptidase S26 family.</text>
</comment>
<comment type="catalytic activity">
    <reaction evidence="1 7">
        <text>Cleavage of hydrophobic, N-terminal signal or leader sequences from secreted and periplasmic proteins.</text>
        <dbReference type="EC" id="3.4.21.89"/>
    </reaction>
</comment>
<comment type="subcellular location">
    <subcellularLocation>
        <location evidence="2">Cell membrane</location>
        <topology evidence="2">Single-pass type II membrane protein</topology>
    </subcellularLocation>
    <subcellularLocation>
        <location evidence="7">Membrane</location>
        <topology evidence="7">Single-pass type II membrane protein</topology>
    </subcellularLocation>
</comment>
<feature type="region of interest" description="Disordered" evidence="8">
    <location>
        <begin position="1"/>
        <end position="30"/>
    </location>
</feature>
<sequence>MQPENPTGDETTPSQPNDGSRITAGASQPYMTQSYAAQSSEFQFPEPQAYADAIDTEARDARTFQVADHGVDPTPVPPPASSGRHAAARGDSFTFRDMLVWCGVPIIIVLLLRIFLVGLYTIPSRSMMDTIEPGDRVLTSKLTPGVFDLERGDVIVFHDPANWLSSEQNSDIVGDYLIKRLIGLPGDVVACEGPGEPVTINGVAINETSYIRPGVDPSSFAFSVTVTEGHVFVMGDNRSSSADSRFHQDDGSNGLVPISDVVGVGLIRYWPLDRIGLLDAHHEVFADVSDGDASGGSSDSVDSADASVTMLLGVSGASQ</sequence>
<evidence type="ECO:0000256" key="5">
    <source>
        <dbReference type="ARBA" id="ARBA00022801"/>
    </source>
</evidence>
<dbReference type="CDD" id="cd06530">
    <property type="entry name" value="S26_SPase_I"/>
    <property type="match status" value="1"/>
</dbReference>
<dbReference type="EC" id="3.4.21.89" evidence="4 7"/>
<dbReference type="PRINTS" id="PR00727">
    <property type="entry name" value="LEADERPTASE"/>
</dbReference>
<evidence type="ECO:0000256" key="8">
    <source>
        <dbReference type="SAM" id="MobiDB-lite"/>
    </source>
</evidence>
<dbReference type="GO" id="GO:0004252">
    <property type="term" value="F:serine-type endopeptidase activity"/>
    <property type="evidence" value="ECO:0007669"/>
    <property type="project" value="InterPro"/>
</dbReference>
<dbReference type="Gene3D" id="2.10.109.10">
    <property type="entry name" value="Umud Fragment, subunit A"/>
    <property type="match status" value="1"/>
</dbReference>
<feature type="active site" evidence="6">
    <location>
        <position position="179"/>
    </location>
</feature>
<evidence type="ECO:0000256" key="4">
    <source>
        <dbReference type="ARBA" id="ARBA00013208"/>
    </source>
</evidence>
<dbReference type="NCBIfam" id="TIGR02227">
    <property type="entry name" value="sigpep_I_bact"/>
    <property type="match status" value="1"/>
</dbReference>
<dbReference type="GO" id="GO:0005886">
    <property type="term" value="C:plasma membrane"/>
    <property type="evidence" value="ECO:0007669"/>
    <property type="project" value="UniProtKB-SubCell"/>
</dbReference>
<dbReference type="InterPro" id="IPR019533">
    <property type="entry name" value="Peptidase_S26"/>
</dbReference>
<evidence type="ECO:0000313" key="10">
    <source>
        <dbReference type="EMBL" id="OZG60952.1"/>
    </source>
</evidence>
<feature type="region of interest" description="Disordered" evidence="8">
    <location>
        <begin position="68"/>
        <end position="87"/>
    </location>
</feature>
<keyword evidence="7" id="KW-1133">Transmembrane helix</keyword>
<evidence type="ECO:0000313" key="11">
    <source>
        <dbReference type="Proteomes" id="UP000216352"/>
    </source>
</evidence>
<dbReference type="Pfam" id="PF10502">
    <property type="entry name" value="Peptidase_S26"/>
    <property type="match status" value="1"/>
</dbReference>
<evidence type="ECO:0000256" key="2">
    <source>
        <dbReference type="ARBA" id="ARBA00004401"/>
    </source>
</evidence>
<dbReference type="GO" id="GO:0009003">
    <property type="term" value="F:signal peptidase activity"/>
    <property type="evidence" value="ECO:0007669"/>
    <property type="project" value="UniProtKB-EC"/>
</dbReference>
<feature type="domain" description="Peptidase S26" evidence="9">
    <location>
        <begin position="97"/>
        <end position="270"/>
    </location>
</feature>
<keyword evidence="7" id="KW-0472">Membrane</keyword>
<keyword evidence="11" id="KW-1185">Reference proteome</keyword>
<gene>
    <name evidence="10" type="ORF">BLEM_1584</name>
</gene>
<dbReference type="SUPFAM" id="SSF51306">
    <property type="entry name" value="LexA/Signal peptidase"/>
    <property type="match status" value="1"/>
</dbReference>
<dbReference type="PANTHER" id="PTHR43390:SF1">
    <property type="entry name" value="CHLOROPLAST PROCESSING PEPTIDASE"/>
    <property type="match status" value="1"/>
</dbReference>
<feature type="transmembrane region" description="Helical" evidence="7">
    <location>
        <begin position="98"/>
        <end position="122"/>
    </location>
</feature>
<dbReference type="AlphaFoldDB" id="A0A261FP49"/>
<dbReference type="EMBL" id="MWWX01000011">
    <property type="protein sequence ID" value="OZG60952.1"/>
    <property type="molecule type" value="Genomic_DNA"/>
</dbReference>
<keyword evidence="7" id="KW-0812">Transmembrane</keyword>
<dbReference type="Proteomes" id="UP000216352">
    <property type="component" value="Unassembled WGS sequence"/>
</dbReference>
<feature type="active site" evidence="6">
    <location>
        <position position="126"/>
    </location>
</feature>
<dbReference type="PANTHER" id="PTHR43390">
    <property type="entry name" value="SIGNAL PEPTIDASE I"/>
    <property type="match status" value="1"/>
</dbReference>
<dbReference type="InterPro" id="IPR000223">
    <property type="entry name" value="Pept_S26A_signal_pept_1"/>
</dbReference>
<dbReference type="InterPro" id="IPR036286">
    <property type="entry name" value="LexA/Signal_pep-like_sf"/>
</dbReference>
<dbReference type="STRING" id="1603886.GCA_001895165_00099"/>
<accession>A0A261FP49</accession>
<dbReference type="PROSITE" id="PS00761">
    <property type="entry name" value="SPASE_I_3"/>
    <property type="match status" value="1"/>
</dbReference>
<comment type="caution">
    <text evidence="10">The sequence shown here is derived from an EMBL/GenBank/DDBJ whole genome shotgun (WGS) entry which is preliminary data.</text>
</comment>